<evidence type="ECO:0000313" key="1">
    <source>
        <dbReference type="EMBL" id="ROH93740.1"/>
    </source>
</evidence>
<keyword evidence="2" id="KW-1185">Reference proteome</keyword>
<protein>
    <recommendedName>
        <fullName evidence="3">Hemerythrin-like domain-containing protein</fullName>
    </recommendedName>
</protein>
<dbReference type="EMBL" id="RJVO01000001">
    <property type="protein sequence ID" value="ROH93740.1"/>
    <property type="molecule type" value="Genomic_DNA"/>
</dbReference>
<dbReference type="CDD" id="cd12109">
    <property type="entry name" value="Hr_FBXL5"/>
    <property type="match status" value="1"/>
</dbReference>
<proteinExistence type="predicted"/>
<dbReference type="RefSeq" id="WP_123210595.1">
    <property type="nucleotide sequence ID" value="NZ_RJVO01000001.1"/>
</dbReference>
<dbReference type="Proteomes" id="UP000282106">
    <property type="component" value="Unassembled WGS sequence"/>
</dbReference>
<reference evidence="1 2" key="1">
    <citation type="submission" date="2018-10" db="EMBL/GenBank/DDBJ databases">
        <authorList>
            <person name="Chen W.-M."/>
        </authorList>
    </citation>
    <scope>NUCLEOTIDE SEQUENCE [LARGE SCALE GENOMIC DNA]</scope>
    <source>
        <strain evidence="1 2">THS-13</strain>
    </source>
</reference>
<organism evidence="1 2">
    <name type="scientific">Stagnimonas aquatica</name>
    <dbReference type="NCBI Taxonomy" id="2689987"/>
    <lineage>
        <taxon>Bacteria</taxon>
        <taxon>Pseudomonadati</taxon>
        <taxon>Pseudomonadota</taxon>
        <taxon>Gammaproteobacteria</taxon>
        <taxon>Nevskiales</taxon>
        <taxon>Nevskiaceae</taxon>
        <taxon>Stagnimonas</taxon>
    </lineage>
</organism>
<evidence type="ECO:0008006" key="3">
    <source>
        <dbReference type="Google" id="ProtNLM"/>
    </source>
</evidence>
<dbReference type="Gene3D" id="1.20.120.520">
    <property type="entry name" value="nmb1532 protein domain like"/>
    <property type="match status" value="1"/>
</dbReference>
<dbReference type="InterPro" id="IPR045808">
    <property type="entry name" value="Hr_FBXL5"/>
</dbReference>
<comment type="caution">
    <text evidence="1">The sequence shown here is derived from an EMBL/GenBank/DDBJ whole genome shotgun (WGS) entry which is preliminary data.</text>
</comment>
<evidence type="ECO:0000313" key="2">
    <source>
        <dbReference type="Proteomes" id="UP000282106"/>
    </source>
</evidence>
<dbReference type="InParanoid" id="A0A3N0VME2"/>
<gene>
    <name evidence="1" type="ORF">ED208_04245</name>
</gene>
<sequence>MASETARYSIYAVIHKALRAQMSHALMEVGRCDWHDASERTQALLTVEQLLQACGAHLQHENEFIHTAMEACQPGSAAHTATEHRGHQREIAELLALGRCIAQTPDRAAREGAAAQLYRQLARFVAENYEHMDVEESHNNAVLWAGYSDAEIHAIEQRLVASIPPEEMMGGLRWMLPYANHQERSQLLAGMRQQAPAEAFGGVMEMLRPLLRYSDWHKLETALAA</sequence>
<accession>A0A3N0VME2</accession>
<dbReference type="AlphaFoldDB" id="A0A3N0VME2"/>
<name>A0A3N0VME2_9GAMM</name>
<dbReference type="GO" id="GO:0006879">
    <property type="term" value="P:intracellular iron ion homeostasis"/>
    <property type="evidence" value="ECO:0007669"/>
    <property type="project" value="InterPro"/>
</dbReference>